<dbReference type="GO" id="GO:0009360">
    <property type="term" value="C:DNA polymerase III complex"/>
    <property type="evidence" value="ECO:0007669"/>
    <property type="project" value="UniProtKB-UniRule"/>
</dbReference>
<dbReference type="GO" id="GO:0006261">
    <property type="term" value="P:DNA-templated DNA replication"/>
    <property type="evidence" value="ECO:0007669"/>
    <property type="project" value="TreeGrafter"/>
</dbReference>
<evidence type="ECO:0000256" key="4">
    <source>
        <dbReference type="ARBA" id="ARBA00022695"/>
    </source>
</evidence>
<gene>
    <name evidence="12" type="primary">holA</name>
    <name evidence="12" type="ORF">AB8S08_03970</name>
</gene>
<comment type="similarity">
    <text evidence="7">Belongs to the DNA polymerase HolA subunit family.</text>
</comment>
<dbReference type="Gene3D" id="3.40.50.300">
    <property type="entry name" value="P-loop containing nucleotide triphosphate hydrolases"/>
    <property type="match status" value="1"/>
</dbReference>
<dbReference type="Pfam" id="PF14840">
    <property type="entry name" value="DNA_pol3_delt_C"/>
    <property type="match status" value="1"/>
</dbReference>
<evidence type="ECO:0000256" key="3">
    <source>
        <dbReference type="ARBA" id="ARBA00022679"/>
    </source>
</evidence>
<dbReference type="GO" id="GO:0003887">
    <property type="term" value="F:DNA-directed DNA polymerase activity"/>
    <property type="evidence" value="ECO:0007669"/>
    <property type="project" value="UniProtKB-UniRule"/>
</dbReference>
<evidence type="ECO:0000256" key="2">
    <source>
        <dbReference type="ARBA" id="ARBA00017703"/>
    </source>
</evidence>
<evidence type="ECO:0000256" key="6">
    <source>
        <dbReference type="ARBA" id="ARBA00022932"/>
    </source>
</evidence>
<dbReference type="GO" id="GO:0003677">
    <property type="term" value="F:DNA binding"/>
    <property type="evidence" value="ECO:0007669"/>
    <property type="project" value="InterPro"/>
</dbReference>
<evidence type="ECO:0000256" key="9">
    <source>
        <dbReference type="NCBIfam" id="TIGR01128"/>
    </source>
</evidence>
<keyword evidence="3 12" id="KW-0808">Transferase</keyword>
<evidence type="ECO:0000259" key="10">
    <source>
        <dbReference type="Pfam" id="PF06144"/>
    </source>
</evidence>
<evidence type="ECO:0000313" key="12">
    <source>
        <dbReference type="EMBL" id="XDV10362.1"/>
    </source>
</evidence>
<sequence>MQLYSSQLTQHLQQHGLAPIVCVFGDAPLLVDESVQQLRRFARQQGIDERQRLLQDAQLDWSILHTASANLSLFSSQRLLELELPEGKPGREGGEALRSYAEQPSQDQILVIIGPKLKQEQQKAKWFQQLSKVATMVSANNPERQQLPRFIQQRAQRYQLQLDPSAVQLLADWYEGNLLALDQELQKLALSELPPPVTAALITSHSEDQSRFNVFALQEAILAADLDQALHKLQRLFEGDVEPAILNWALQREWTLVFSLQQALAAGQSFSAAAKQQRLWRSQEPAYRQFMQRMDASAMQVAGQLLSRLEYAFKGDSGDHYPTLVTQLVALYCRPQQLQQLPL</sequence>
<dbReference type="SUPFAM" id="SSF48019">
    <property type="entry name" value="post-AAA+ oligomerization domain-like"/>
    <property type="match status" value="1"/>
</dbReference>
<comment type="catalytic activity">
    <reaction evidence="8">
        <text>DNA(n) + a 2'-deoxyribonucleoside 5'-triphosphate = DNA(n+1) + diphosphate</text>
        <dbReference type="Rhea" id="RHEA:22508"/>
        <dbReference type="Rhea" id="RHEA-COMP:17339"/>
        <dbReference type="Rhea" id="RHEA-COMP:17340"/>
        <dbReference type="ChEBI" id="CHEBI:33019"/>
        <dbReference type="ChEBI" id="CHEBI:61560"/>
        <dbReference type="ChEBI" id="CHEBI:173112"/>
        <dbReference type="EC" id="2.7.7.7"/>
    </reaction>
</comment>
<feature type="domain" description="DNA polymerase III delta N-terminal" evidence="10">
    <location>
        <begin position="23"/>
        <end position="139"/>
    </location>
</feature>
<evidence type="ECO:0000259" key="11">
    <source>
        <dbReference type="Pfam" id="PF14840"/>
    </source>
</evidence>
<accession>A0AB39XAM9</accession>
<feature type="domain" description="DNA polymerase III subunit delta C-terminal" evidence="11">
    <location>
        <begin position="217"/>
        <end position="333"/>
    </location>
</feature>
<evidence type="ECO:0000256" key="7">
    <source>
        <dbReference type="ARBA" id="ARBA00034754"/>
    </source>
</evidence>
<dbReference type="EMBL" id="CP165718">
    <property type="protein sequence ID" value="XDV10362.1"/>
    <property type="molecule type" value="Genomic_DNA"/>
</dbReference>
<evidence type="ECO:0000256" key="8">
    <source>
        <dbReference type="ARBA" id="ARBA00049244"/>
    </source>
</evidence>
<dbReference type="CDD" id="cd18138">
    <property type="entry name" value="HLD_clamp_pol_III_delta"/>
    <property type="match status" value="1"/>
</dbReference>
<protein>
    <recommendedName>
        <fullName evidence="2 9">DNA polymerase III subunit delta</fullName>
        <ecNumber evidence="1 9">2.7.7.7</ecNumber>
    </recommendedName>
</protein>
<proteinExistence type="inferred from homology"/>
<dbReference type="Gene3D" id="1.10.8.60">
    <property type="match status" value="1"/>
</dbReference>
<dbReference type="InterPro" id="IPR032780">
    <property type="entry name" value="DNA_pol3_delt_C"/>
</dbReference>
<dbReference type="InterPro" id="IPR027417">
    <property type="entry name" value="P-loop_NTPase"/>
</dbReference>
<dbReference type="InterPro" id="IPR008921">
    <property type="entry name" value="DNA_pol3_clamp-load_cplx_C"/>
</dbReference>
<dbReference type="NCBIfam" id="TIGR01128">
    <property type="entry name" value="holA"/>
    <property type="match status" value="1"/>
</dbReference>
<organism evidence="12">
    <name type="scientific">Pseudidiomarina sp. PP-1MA</name>
    <dbReference type="NCBI Taxonomy" id="3237706"/>
    <lineage>
        <taxon>Bacteria</taxon>
        <taxon>Pseudomonadati</taxon>
        <taxon>Pseudomonadota</taxon>
        <taxon>Gammaproteobacteria</taxon>
        <taxon>Alteromonadales</taxon>
        <taxon>Idiomarinaceae</taxon>
        <taxon>Pseudidiomarina</taxon>
    </lineage>
</organism>
<keyword evidence="4 12" id="KW-0548">Nucleotidyltransferase</keyword>
<dbReference type="InterPro" id="IPR005790">
    <property type="entry name" value="DNA_polIII_delta"/>
</dbReference>
<dbReference type="PANTHER" id="PTHR34388:SF1">
    <property type="entry name" value="DNA POLYMERASE III SUBUNIT DELTA"/>
    <property type="match status" value="1"/>
</dbReference>
<dbReference type="Gene3D" id="1.20.272.10">
    <property type="match status" value="1"/>
</dbReference>
<dbReference type="RefSeq" id="WP_369743750.1">
    <property type="nucleotide sequence ID" value="NZ_CP165718.1"/>
</dbReference>
<dbReference type="AlphaFoldDB" id="A0AB39XAM9"/>
<evidence type="ECO:0000256" key="5">
    <source>
        <dbReference type="ARBA" id="ARBA00022705"/>
    </source>
</evidence>
<name>A0AB39XAM9_9GAMM</name>
<keyword evidence="5" id="KW-0235">DNA replication</keyword>
<dbReference type="EC" id="2.7.7.7" evidence="1 9"/>
<dbReference type="SUPFAM" id="SSF52540">
    <property type="entry name" value="P-loop containing nucleoside triphosphate hydrolases"/>
    <property type="match status" value="1"/>
</dbReference>
<dbReference type="PANTHER" id="PTHR34388">
    <property type="entry name" value="DNA POLYMERASE III SUBUNIT DELTA"/>
    <property type="match status" value="1"/>
</dbReference>
<reference evidence="12" key="1">
    <citation type="submission" date="2024-07" db="EMBL/GenBank/DDBJ databases">
        <title>Whole genome sequence of bacterial strains from algal surface.</title>
        <authorList>
            <person name="Kumar P."/>
        </authorList>
    </citation>
    <scope>NUCLEOTIDE SEQUENCE</scope>
    <source>
        <strain evidence="12">PP-1MA</strain>
    </source>
</reference>
<dbReference type="InterPro" id="IPR010372">
    <property type="entry name" value="DNA_pol3_delta_N"/>
</dbReference>
<evidence type="ECO:0000256" key="1">
    <source>
        <dbReference type="ARBA" id="ARBA00012417"/>
    </source>
</evidence>
<dbReference type="Pfam" id="PF06144">
    <property type="entry name" value="DNA_pol3_delta"/>
    <property type="match status" value="1"/>
</dbReference>
<keyword evidence="6" id="KW-0239">DNA-directed DNA polymerase</keyword>